<gene>
    <name evidence="1" type="ORF">IPI13_18095</name>
</gene>
<dbReference type="AlphaFoldDB" id="A0A935MJA3"/>
<name>A0A935MJA3_9MICO</name>
<dbReference type="EMBL" id="JADJIB010000020">
    <property type="protein sequence ID" value="MBK7274962.1"/>
    <property type="molecule type" value="Genomic_DNA"/>
</dbReference>
<dbReference type="Proteomes" id="UP000726105">
    <property type="component" value="Unassembled WGS sequence"/>
</dbReference>
<evidence type="ECO:0000313" key="1">
    <source>
        <dbReference type="EMBL" id="MBK7274962.1"/>
    </source>
</evidence>
<proteinExistence type="predicted"/>
<sequence length="99" mass="9879">MATVTLGRVPDRLVVHLVASDPFGASMTYAVAGVPTAWPAAPVLTVSGVDWPATLSGDSMTATWEVSAELVTAAMAGTGRASLTLGGTVLASGAISRHA</sequence>
<protein>
    <submittedName>
        <fullName evidence="1">Uncharacterized protein</fullName>
    </submittedName>
</protein>
<organism evidence="1 2">
    <name type="scientific">Candidatus Phosphoribacter hodrii</name>
    <dbReference type="NCBI Taxonomy" id="2953743"/>
    <lineage>
        <taxon>Bacteria</taxon>
        <taxon>Bacillati</taxon>
        <taxon>Actinomycetota</taxon>
        <taxon>Actinomycetes</taxon>
        <taxon>Micrococcales</taxon>
        <taxon>Dermatophilaceae</taxon>
        <taxon>Candidatus Phosphoribacter</taxon>
    </lineage>
</organism>
<evidence type="ECO:0000313" key="2">
    <source>
        <dbReference type="Proteomes" id="UP000726105"/>
    </source>
</evidence>
<accession>A0A935MJA3</accession>
<reference evidence="1 2" key="1">
    <citation type="submission" date="2020-10" db="EMBL/GenBank/DDBJ databases">
        <title>Connecting structure to function with the recovery of over 1000 high-quality activated sludge metagenome-assembled genomes encoding full-length rRNA genes using long-read sequencing.</title>
        <authorList>
            <person name="Singleton C.M."/>
            <person name="Petriglieri F."/>
            <person name="Kristensen J.M."/>
            <person name="Kirkegaard R.H."/>
            <person name="Michaelsen T.Y."/>
            <person name="Andersen M.H."/>
            <person name="Karst S.M."/>
            <person name="Dueholm M.S."/>
            <person name="Nielsen P.H."/>
            <person name="Albertsen M."/>
        </authorList>
    </citation>
    <scope>NUCLEOTIDE SEQUENCE [LARGE SCALE GENOMIC DNA]</scope>
    <source>
        <strain evidence="1">Ega_18-Q3-R5-49_MAXAC.001</strain>
    </source>
</reference>
<comment type="caution">
    <text evidence="1">The sequence shown here is derived from an EMBL/GenBank/DDBJ whole genome shotgun (WGS) entry which is preliminary data.</text>
</comment>